<proteinExistence type="predicted"/>
<feature type="compositionally biased region" description="Basic and acidic residues" evidence="2">
    <location>
        <begin position="359"/>
        <end position="368"/>
    </location>
</feature>
<evidence type="ECO:0000313" key="4">
    <source>
        <dbReference type="Proteomes" id="UP000193642"/>
    </source>
</evidence>
<dbReference type="PANTHER" id="PTHR46430">
    <property type="entry name" value="PROTEIN SKT5-RELATED"/>
    <property type="match status" value="1"/>
</dbReference>
<feature type="region of interest" description="Disordered" evidence="2">
    <location>
        <begin position="1"/>
        <end position="29"/>
    </location>
</feature>
<dbReference type="AlphaFoldDB" id="A0A1Y2CQ87"/>
<dbReference type="Proteomes" id="UP000193642">
    <property type="component" value="Unassembled WGS sequence"/>
</dbReference>
<organism evidence="3 4">
    <name type="scientific">Rhizoclosmatium globosum</name>
    <dbReference type="NCBI Taxonomy" id="329046"/>
    <lineage>
        <taxon>Eukaryota</taxon>
        <taxon>Fungi</taxon>
        <taxon>Fungi incertae sedis</taxon>
        <taxon>Chytridiomycota</taxon>
        <taxon>Chytridiomycota incertae sedis</taxon>
        <taxon>Chytridiomycetes</taxon>
        <taxon>Chytridiales</taxon>
        <taxon>Chytriomycetaceae</taxon>
        <taxon>Rhizoclosmatium</taxon>
    </lineage>
</organism>
<evidence type="ECO:0000313" key="3">
    <source>
        <dbReference type="EMBL" id="ORY49199.1"/>
    </source>
</evidence>
<feature type="region of interest" description="Disordered" evidence="2">
    <location>
        <begin position="491"/>
        <end position="543"/>
    </location>
</feature>
<keyword evidence="4" id="KW-1185">Reference proteome</keyword>
<dbReference type="SMART" id="SM00671">
    <property type="entry name" value="SEL1"/>
    <property type="match status" value="3"/>
</dbReference>
<reference evidence="3 4" key="1">
    <citation type="submission" date="2016-07" db="EMBL/GenBank/DDBJ databases">
        <title>Pervasive Adenine N6-methylation of Active Genes in Fungi.</title>
        <authorList>
            <consortium name="DOE Joint Genome Institute"/>
            <person name="Mondo S.J."/>
            <person name="Dannebaum R.O."/>
            <person name="Kuo R.C."/>
            <person name="Labutti K."/>
            <person name="Haridas S."/>
            <person name="Kuo A."/>
            <person name="Salamov A."/>
            <person name="Ahrendt S.R."/>
            <person name="Lipzen A."/>
            <person name="Sullivan W."/>
            <person name="Andreopoulos W.B."/>
            <person name="Clum A."/>
            <person name="Lindquist E."/>
            <person name="Daum C."/>
            <person name="Ramamoorthy G.K."/>
            <person name="Gryganskyi A."/>
            <person name="Culley D."/>
            <person name="Magnuson J.K."/>
            <person name="James T.Y."/>
            <person name="O'Malley M.A."/>
            <person name="Stajich J.E."/>
            <person name="Spatafora J.W."/>
            <person name="Visel A."/>
            <person name="Grigoriev I.V."/>
        </authorList>
    </citation>
    <scope>NUCLEOTIDE SEQUENCE [LARGE SCALE GENOMIC DNA]</scope>
    <source>
        <strain evidence="3 4">JEL800</strain>
    </source>
</reference>
<evidence type="ECO:0000256" key="1">
    <source>
        <dbReference type="ARBA" id="ARBA00022737"/>
    </source>
</evidence>
<sequence>MMEELINDPVSLLDSTDPSPIITEGVSANATPENIKSNVQNNVEGNIEEIEAPLVPEIKSSSADEEIEENSPTVDGPRKKKGFFSMIVNSVVPNKKPPTTVPTTLTEESIDQVPAESNVEQNEEVGVQKRGILASLRRSIIGTPAGKPVTEVPEQPSTGFKIHAENAATSNESNTIVYESQSREIDMNDLISPAVSVPVSTFIQPHETVSVMPVEEVASVPVEEIAVIEYVSSHINVVQTTEKESTTADVAEDGDKKESEAVSDLTNQQNDQLLSTEETTEPLKNVDPVQHIEPVEHVEHIERIEPVESVQVVEQAKHVVVEHIGPVQPIETIEPVVPVKSVEPEELMLAPVVLIEPSESKSQVKDSTNDSEPIPSTESVVIQRPAQNIPATFQTEAIQSLAFAESIVVDDRPPVPEKTPAVSSEYVSSQQITNQMSRSIHEVAVTKIVGEQVEISSAASEESKSIESVGNLEDQAGFDFAKAMKRSATVPAGPAFQNTTALPRNRSLRSQSPTPSLKHQNYPMPARPSTPQYGHGPARPMTPQLPGLHPPPTGTMIPGPPPLSAYPPGTTPEQAAIYQQQLAIYYQQMQYYQQFYQQQQYQQVQPQVFNQSLSPRHSTSFASIRSDTTSIYNTITPSDSASNYVEAPVAQQPSEEWVRVFSVRPSFVNHPKHTPPRRKSQVQKQLGALRINMAKASMRPESRKTNKILVEFSRFCIEETYVLDPSERRELMVEVFDILKGQCFLGYAESQYLLGKAYLDDNQYESAYILLYNSALQTYGPACCLLASMVANGMGVPKDEATAVSFLKKGIKAGDVESSFRLGCGYAYGKLGLPIQFADAVRCLNECCKGNGSQTSH</sequence>
<dbReference type="PANTHER" id="PTHR46430:SF1">
    <property type="entry name" value="CHITIN SYNTHASE REGULATOR SKT5-RELATED"/>
    <property type="match status" value="1"/>
</dbReference>
<name>A0A1Y2CQ87_9FUNG</name>
<gene>
    <name evidence="3" type="ORF">BCR33DRAFT_20761</name>
</gene>
<dbReference type="OrthoDB" id="2161953at2759"/>
<feature type="region of interest" description="Disordered" evidence="2">
    <location>
        <begin position="241"/>
        <end position="278"/>
    </location>
</feature>
<evidence type="ECO:0000256" key="2">
    <source>
        <dbReference type="SAM" id="MobiDB-lite"/>
    </source>
</evidence>
<protein>
    <recommendedName>
        <fullName evidence="5">HCP-like protein</fullName>
    </recommendedName>
</protein>
<feature type="compositionally biased region" description="Polar residues" evidence="2">
    <location>
        <begin position="496"/>
        <end position="519"/>
    </location>
</feature>
<feature type="region of interest" description="Disordered" evidence="2">
    <location>
        <begin position="59"/>
        <end position="79"/>
    </location>
</feature>
<dbReference type="Gene3D" id="1.25.40.10">
    <property type="entry name" value="Tetratricopeptide repeat domain"/>
    <property type="match status" value="1"/>
</dbReference>
<dbReference type="InterPro" id="IPR006597">
    <property type="entry name" value="Sel1-like"/>
</dbReference>
<dbReference type="EMBL" id="MCGO01000010">
    <property type="protein sequence ID" value="ORY49199.1"/>
    <property type="molecule type" value="Genomic_DNA"/>
</dbReference>
<dbReference type="InterPro" id="IPR051726">
    <property type="entry name" value="Chitin_Synth_Reg"/>
</dbReference>
<feature type="region of interest" description="Disordered" evidence="2">
    <location>
        <begin position="359"/>
        <end position="378"/>
    </location>
</feature>
<comment type="caution">
    <text evidence="3">The sequence shown here is derived from an EMBL/GenBank/DDBJ whole genome shotgun (WGS) entry which is preliminary data.</text>
</comment>
<evidence type="ECO:0008006" key="5">
    <source>
        <dbReference type="Google" id="ProtNLM"/>
    </source>
</evidence>
<feature type="compositionally biased region" description="Polar residues" evidence="2">
    <location>
        <begin position="264"/>
        <end position="277"/>
    </location>
</feature>
<dbReference type="InterPro" id="IPR011990">
    <property type="entry name" value="TPR-like_helical_dom_sf"/>
</dbReference>
<dbReference type="SUPFAM" id="SSF81901">
    <property type="entry name" value="HCP-like"/>
    <property type="match status" value="1"/>
</dbReference>
<accession>A0A1Y2CQ87</accession>
<keyword evidence="1" id="KW-0677">Repeat</keyword>